<keyword evidence="12" id="KW-1185">Reference proteome</keyword>
<proteinExistence type="inferred from homology"/>
<evidence type="ECO:0000313" key="11">
    <source>
        <dbReference type="EMBL" id="MDT0632577.1"/>
    </source>
</evidence>
<evidence type="ECO:0000256" key="6">
    <source>
        <dbReference type="ARBA" id="ARBA00023136"/>
    </source>
</evidence>
<dbReference type="InterPro" id="IPR058533">
    <property type="entry name" value="Cation_efflux_TM"/>
</dbReference>
<keyword evidence="5 8" id="KW-1133">Transmembrane helix</keyword>
<evidence type="ECO:0000313" key="12">
    <source>
        <dbReference type="Proteomes" id="UP001267426"/>
    </source>
</evidence>
<protein>
    <submittedName>
        <fullName evidence="11">Cation diffusion facilitator family transporter</fullName>
    </submittedName>
</protein>
<organism evidence="11 12">
    <name type="scientific">Rubrivirga litoralis</name>
    <dbReference type="NCBI Taxonomy" id="3075598"/>
    <lineage>
        <taxon>Bacteria</taxon>
        <taxon>Pseudomonadati</taxon>
        <taxon>Rhodothermota</taxon>
        <taxon>Rhodothermia</taxon>
        <taxon>Rhodothermales</taxon>
        <taxon>Rubricoccaceae</taxon>
        <taxon>Rubrivirga</taxon>
    </lineage>
</organism>
<feature type="transmembrane region" description="Helical" evidence="8">
    <location>
        <begin position="100"/>
        <end position="118"/>
    </location>
</feature>
<dbReference type="Proteomes" id="UP001267426">
    <property type="component" value="Unassembled WGS sequence"/>
</dbReference>
<dbReference type="SUPFAM" id="SSF160240">
    <property type="entry name" value="Cation efflux protein cytoplasmic domain-like"/>
    <property type="match status" value="1"/>
</dbReference>
<dbReference type="SUPFAM" id="SSF161111">
    <property type="entry name" value="Cation efflux protein transmembrane domain-like"/>
    <property type="match status" value="1"/>
</dbReference>
<feature type="transmembrane region" description="Helical" evidence="8">
    <location>
        <begin position="130"/>
        <end position="156"/>
    </location>
</feature>
<evidence type="ECO:0000256" key="5">
    <source>
        <dbReference type="ARBA" id="ARBA00022989"/>
    </source>
</evidence>
<accession>A0ABU3BTG0</accession>
<evidence type="ECO:0000256" key="1">
    <source>
        <dbReference type="ARBA" id="ARBA00004141"/>
    </source>
</evidence>
<feature type="transmembrane region" description="Helical" evidence="8">
    <location>
        <begin position="65"/>
        <end position="88"/>
    </location>
</feature>
<feature type="domain" description="Cation efflux protein transmembrane" evidence="9">
    <location>
        <begin position="69"/>
        <end position="261"/>
    </location>
</feature>
<feature type="compositionally biased region" description="Basic and acidic residues" evidence="7">
    <location>
        <begin position="355"/>
        <end position="367"/>
    </location>
</feature>
<sequence length="367" mass="38855">MQRRYVGRPAHAWAGRLSSLPAARPKPPGGRGGPSAMLLHAGHEPRPAPPASAAERADVQRQQRVAMAASLVVAVVMLVGKLAAYGLTGSTAIFSDALESVVHLFATAVAGFSLWYAAQPPDRAHPYGHGKIAYVSAGLEGALILVAALAIGYEAIRALIVGPELQNLGVGLAITAALALVNLVLGATLVRVGKRTNALVLVANGHHVLTDMWTSLGVLAGVGLVVVTGIEWLDPVVALLAGSNILWTSGRLIRDAYGGLMERADDAETARVLDVLAAAEAEGLIQGHHHVRHRRVNDQVWLEQHLLLPDALRLDDAHERASQVEARQRALFPQSRVQITSHLEPTSHRHSAGVPHDDVADSLAERA</sequence>
<dbReference type="Pfam" id="PF16916">
    <property type="entry name" value="ZT_dimer"/>
    <property type="match status" value="1"/>
</dbReference>
<dbReference type="NCBIfam" id="TIGR01297">
    <property type="entry name" value="CDF"/>
    <property type="match status" value="1"/>
</dbReference>
<dbReference type="Gene3D" id="3.30.70.1350">
    <property type="entry name" value="Cation efflux protein, cytoplasmic domain"/>
    <property type="match status" value="1"/>
</dbReference>
<feature type="region of interest" description="Disordered" evidence="7">
    <location>
        <begin position="17"/>
        <end position="57"/>
    </location>
</feature>
<reference evidence="11 12" key="1">
    <citation type="submission" date="2023-09" db="EMBL/GenBank/DDBJ databases">
        <authorList>
            <person name="Rey-Velasco X."/>
        </authorList>
    </citation>
    <scope>NUCLEOTIDE SEQUENCE [LARGE SCALE GENOMIC DNA]</scope>
    <source>
        <strain evidence="11 12">F394</strain>
    </source>
</reference>
<evidence type="ECO:0000256" key="4">
    <source>
        <dbReference type="ARBA" id="ARBA00022692"/>
    </source>
</evidence>
<dbReference type="Pfam" id="PF01545">
    <property type="entry name" value="Cation_efflux"/>
    <property type="match status" value="1"/>
</dbReference>
<dbReference type="PANTHER" id="PTHR43840:SF15">
    <property type="entry name" value="MITOCHONDRIAL METAL TRANSPORTER 1-RELATED"/>
    <property type="match status" value="1"/>
</dbReference>
<dbReference type="PANTHER" id="PTHR43840">
    <property type="entry name" value="MITOCHONDRIAL METAL TRANSPORTER 1-RELATED"/>
    <property type="match status" value="1"/>
</dbReference>
<comment type="caution">
    <text evidence="11">The sequence shown here is derived from an EMBL/GenBank/DDBJ whole genome shotgun (WGS) entry which is preliminary data.</text>
</comment>
<gene>
    <name evidence="11" type="ORF">RM540_12525</name>
</gene>
<name>A0ABU3BTG0_9BACT</name>
<evidence type="ECO:0000259" key="9">
    <source>
        <dbReference type="Pfam" id="PF01545"/>
    </source>
</evidence>
<dbReference type="RefSeq" id="WP_311664594.1">
    <property type="nucleotide sequence ID" value="NZ_JAVRHT010000032.1"/>
</dbReference>
<feature type="transmembrane region" description="Helical" evidence="8">
    <location>
        <begin position="168"/>
        <end position="190"/>
    </location>
</feature>
<dbReference type="InterPro" id="IPR002524">
    <property type="entry name" value="Cation_efflux"/>
</dbReference>
<dbReference type="InterPro" id="IPR027470">
    <property type="entry name" value="Cation_efflux_CTD"/>
</dbReference>
<comment type="similarity">
    <text evidence="2">Belongs to the cation diffusion facilitator (CDF) transporter (TC 2.A.4) family.</text>
</comment>
<dbReference type="EMBL" id="JAVRHT010000032">
    <property type="protein sequence ID" value="MDT0632577.1"/>
    <property type="molecule type" value="Genomic_DNA"/>
</dbReference>
<evidence type="ECO:0000259" key="10">
    <source>
        <dbReference type="Pfam" id="PF16916"/>
    </source>
</evidence>
<dbReference type="Gene3D" id="1.20.1510.10">
    <property type="entry name" value="Cation efflux protein transmembrane domain"/>
    <property type="match status" value="1"/>
</dbReference>
<evidence type="ECO:0000256" key="8">
    <source>
        <dbReference type="SAM" id="Phobius"/>
    </source>
</evidence>
<evidence type="ECO:0000256" key="2">
    <source>
        <dbReference type="ARBA" id="ARBA00008114"/>
    </source>
</evidence>
<dbReference type="InterPro" id="IPR036837">
    <property type="entry name" value="Cation_efflux_CTD_sf"/>
</dbReference>
<dbReference type="InterPro" id="IPR050291">
    <property type="entry name" value="CDF_Transporter"/>
</dbReference>
<keyword evidence="4 8" id="KW-0812">Transmembrane</keyword>
<feature type="region of interest" description="Disordered" evidence="7">
    <location>
        <begin position="344"/>
        <end position="367"/>
    </location>
</feature>
<keyword evidence="6 8" id="KW-0472">Membrane</keyword>
<dbReference type="InterPro" id="IPR027469">
    <property type="entry name" value="Cation_efflux_TMD_sf"/>
</dbReference>
<evidence type="ECO:0000256" key="7">
    <source>
        <dbReference type="SAM" id="MobiDB-lite"/>
    </source>
</evidence>
<keyword evidence="3" id="KW-0813">Transport</keyword>
<evidence type="ECO:0000256" key="3">
    <source>
        <dbReference type="ARBA" id="ARBA00022448"/>
    </source>
</evidence>
<feature type="domain" description="Cation efflux protein cytoplasmic" evidence="10">
    <location>
        <begin position="276"/>
        <end position="345"/>
    </location>
</feature>
<comment type="subcellular location">
    <subcellularLocation>
        <location evidence="1">Membrane</location>
        <topology evidence="1">Multi-pass membrane protein</topology>
    </subcellularLocation>
</comment>